<proteinExistence type="inferred from homology"/>
<dbReference type="FunFam" id="1.25.40.10:FF:001050">
    <property type="entry name" value="Pentatricopeptide repeat-containing protein At2g33760"/>
    <property type="match status" value="1"/>
</dbReference>
<evidence type="ECO:0000313" key="5">
    <source>
        <dbReference type="EMBL" id="KAJ9700464.1"/>
    </source>
</evidence>
<dbReference type="InterPro" id="IPR046849">
    <property type="entry name" value="E2_motif"/>
</dbReference>
<evidence type="ECO:0000256" key="1">
    <source>
        <dbReference type="ARBA" id="ARBA00006643"/>
    </source>
</evidence>
<dbReference type="InterPro" id="IPR032867">
    <property type="entry name" value="DYW_dom"/>
</dbReference>
<dbReference type="PANTHER" id="PTHR47926:SF450">
    <property type="entry name" value="DYW DOMAIN-CONTAINING PROTEIN"/>
    <property type="match status" value="1"/>
</dbReference>
<dbReference type="AlphaFoldDB" id="A0AA39DY85"/>
<dbReference type="Proteomes" id="UP001168098">
    <property type="component" value="Unassembled WGS sequence"/>
</dbReference>
<dbReference type="FunFam" id="1.25.40.10:FF:001630">
    <property type="entry name" value="Pentatricopeptide repeat-containing protein At5g43790"/>
    <property type="match status" value="1"/>
</dbReference>
<dbReference type="Pfam" id="PF14432">
    <property type="entry name" value="DYW_deaminase"/>
    <property type="match status" value="1"/>
</dbReference>
<dbReference type="Pfam" id="PF13041">
    <property type="entry name" value="PPR_2"/>
    <property type="match status" value="1"/>
</dbReference>
<dbReference type="InterPro" id="IPR002885">
    <property type="entry name" value="PPR_rpt"/>
</dbReference>
<dbReference type="NCBIfam" id="TIGR00756">
    <property type="entry name" value="PPR"/>
    <property type="match status" value="1"/>
</dbReference>
<evidence type="ECO:0000256" key="2">
    <source>
        <dbReference type="ARBA" id="ARBA00022737"/>
    </source>
</evidence>
<dbReference type="GO" id="GO:0031425">
    <property type="term" value="P:chloroplast RNA processing"/>
    <property type="evidence" value="ECO:0007669"/>
    <property type="project" value="UniProtKB-ARBA"/>
</dbReference>
<keyword evidence="2" id="KW-0677">Repeat</keyword>
<dbReference type="PROSITE" id="PS51375">
    <property type="entry name" value="PPR"/>
    <property type="match status" value="1"/>
</dbReference>
<dbReference type="Pfam" id="PF20430">
    <property type="entry name" value="Eplus_motif"/>
    <property type="match status" value="1"/>
</dbReference>
<dbReference type="InterPro" id="IPR046960">
    <property type="entry name" value="PPR_At4g14850-like_plant"/>
</dbReference>
<comment type="caution">
    <text evidence="5">The sequence shown here is derived from an EMBL/GenBank/DDBJ whole genome shotgun (WGS) entry which is preliminary data.</text>
</comment>
<dbReference type="Pfam" id="PF20431">
    <property type="entry name" value="E_motif"/>
    <property type="match status" value="1"/>
</dbReference>
<dbReference type="PANTHER" id="PTHR47926">
    <property type="entry name" value="PENTATRICOPEPTIDE REPEAT-CONTAINING PROTEIN"/>
    <property type="match status" value="1"/>
</dbReference>
<evidence type="ECO:0000256" key="3">
    <source>
        <dbReference type="PROSITE-ProRule" id="PRU00708"/>
    </source>
</evidence>
<feature type="repeat" description="PPR" evidence="3">
    <location>
        <begin position="283"/>
        <end position="317"/>
    </location>
</feature>
<dbReference type="InterPro" id="IPR011990">
    <property type="entry name" value="TPR-like_helical_dom_sf"/>
</dbReference>
<keyword evidence="6" id="KW-1185">Reference proteome</keyword>
<evidence type="ECO:0000259" key="4">
    <source>
        <dbReference type="Pfam" id="PF14432"/>
    </source>
</evidence>
<organism evidence="5 6">
    <name type="scientific">Vitis rotundifolia</name>
    <name type="common">Muscadine grape</name>
    <dbReference type="NCBI Taxonomy" id="103349"/>
    <lineage>
        <taxon>Eukaryota</taxon>
        <taxon>Viridiplantae</taxon>
        <taxon>Streptophyta</taxon>
        <taxon>Embryophyta</taxon>
        <taxon>Tracheophyta</taxon>
        <taxon>Spermatophyta</taxon>
        <taxon>Magnoliopsida</taxon>
        <taxon>eudicotyledons</taxon>
        <taxon>Gunneridae</taxon>
        <taxon>Pentapetalae</taxon>
        <taxon>rosids</taxon>
        <taxon>Vitales</taxon>
        <taxon>Vitaceae</taxon>
        <taxon>Viteae</taxon>
        <taxon>Vitis</taxon>
    </lineage>
</organism>
<dbReference type="EMBL" id="JARBHA010000005">
    <property type="protein sequence ID" value="KAJ9700464.1"/>
    <property type="molecule type" value="Genomic_DNA"/>
</dbReference>
<dbReference type="Gene3D" id="1.25.40.10">
    <property type="entry name" value="Tetratricopeptide repeat domain"/>
    <property type="match status" value="3"/>
</dbReference>
<dbReference type="InterPro" id="IPR046848">
    <property type="entry name" value="E_motif"/>
</dbReference>
<gene>
    <name evidence="5" type="ORF">PVL29_005990</name>
</gene>
<dbReference type="Pfam" id="PF01535">
    <property type="entry name" value="PPR"/>
    <property type="match status" value="2"/>
</dbReference>
<evidence type="ECO:0000313" key="6">
    <source>
        <dbReference type="Proteomes" id="UP001168098"/>
    </source>
</evidence>
<dbReference type="GO" id="GO:0008270">
    <property type="term" value="F:zinc ion binding"/>
    <property type="evidence" value="ECO:0007669"/>
    <property type="project" value="InterPro"/>
</dbReference>
<comment type="similarity">
    <text evidence="1">Belongs to the PPR family. PCMP-H subfamily.</text>
</comment>
<protein>
    <recommendedName>
        <fullName evidence="4">DYW domain-containing protein</fullName>
    </recommendedName>
</protein>
<accession>A0AA39DY85</accession>
<dbReference type="GO" id="GO:0003723">
    <property type="term" value="F:RNA binding"/>
    <property type="evidence" value="ECO:0007669"/>
    <property type="project" value="InterPro"/>
</dbReference>
<dbReference type="GO" id="GO:0009451">
    <property type="term" value="P:RNA modification"/>
    <property type="evidence" value="ECO:0007669"/>
    <property type="project" value="InterPro"/>
</dbReference>
<feature type="domain" description="DYW" evidence="4">
    <location>
        <begin position="498"/>
        <end position="590"/>
    </location>
</feature>
<name>A0AA39DY85_VITRO</name>
<reference evidence="5 6" key="1">
    <citation type="journal article" date="2023" name="BMC Biotechnol.">
        <title>Vitis rotundifolia cv Carlos genome sequencing.</title>
        <authorList>
            <person name="Huff M."/>
            <person name="Hulse-Kemp A."/>
            <person name="Scheffler B."/>
            <person name="Youngblood R."/>
            <person name="Simpson S."/>
            <person name="Babiker E."/>
            <person name="Staton M."/>
        </authorList>
    </citation>
    <scope>NUCLEOTIDE SEQUENCE [LARGE SCALE GENOMIC DNA]</scope>
    <source>
        <tissue evidence="5">Leaf</tissue>
    </source>
</reference>
<sequence>MKGPNPSSNHPTLQLLEKCKTLDTLKQVHAHMITTGLIFHTYPLSRILLISSTIAFTHALSIFNHIPNPTIFLYNTLISSLANIKPHTHIAFSLYSRVLTHTTLKPNGFTFPSLLKACGSQPWLRHGRALHTHVLKFLEPTCDPFVQAALLNYYAKCGKVGACRYLFNQISKPDLASWNSILSAYVHNSGAICGDVSLSLEVLILFIEMQKSLIKANEVTLVALISACAELGALSQGAWAHVYVLKHNLKLNHFVGTALIDMYSKCGCLDLACQLFDQLPHRDTLCYNAMIGGFAIHGYGHQALDLFKKMTLEGLAPDDVTLVVTMCGCSHVGLVEEGCEVFESMKEVYGVEPKLEHYGCLVDLLGRAGRLREAEERVLNMPMKPNAVLWRSLLGAARVHGNLEIGEVVLKHLVQLEPETSGNYVLLSNMYASINRWDDVKRVRKLMKDHGINKVPGSSLVEVGGAMHEFLMGDKTHPRSKEIYLKLEEMSRRLHEYGHKPRTLEVLFDIEEEEKEDALSYHSERLAIAFALIASHPCAPIRIIKNLRVCGDCHTSSKLISKIYEREIIVRDRNRFHHFKEGACSCSDYW</sequence>
<dbReference type="FunFam" id="1.25.40.10:FF:000231">
    <property type="entry name" value="Pentatricopeptide repeat-containing protein chloroplastic"/>
    <property type="match status" value="1"/>
</dbReference>